<comment type="caution">
    <text evidence="3">The sequence shown here is derived from an EMBL/GenBank/DDBJ whole genome shotgun (WGS) entry which is preliminary data.</text>
</comment>
<reference evidence="3 4" key="1">
    <citation type="submission" date="2024-06" db="EMBL/GenBank/DDBJ databases">
        <title>Genomic Encyclopedia of Type Strains, Phase IV (KMG-IV): sequencing the most valuable type-strain genomes for metagenomic binning, comparative biology and taxonomic classification.</title>
        <authorList>
            <person name="Goeker M."/>
        </authorList>
    </citation>
    <scope>NUCLEOTIDE SEQUENCE [LARGE SCALE GENOMIC DNA]</scope>
    <source>
        <strain evidence="3 4">DSM 26128</strain>
    </source>
</reference>
<accession>A0ABV2GEE9</accession>
<sequence>MKTYDRPKIDVPKTTLERLFDWVAGLVFIAGLVYLAVVWGELPDRVPGHFNGAGEVDRWGSKWELLLLPAIAAATTAFMAFFERHPEWHNYMVSLNEENIEFQYRNSRQMLNVTKNMILLVFTFLSWQSARVALGEAESLGMLFLPLFLAATFVPLIFFIVRSVRNQ</sequence>
<evidence type="ECO:0000313" key="3">
    <source>
        <dbReference type="EMBL" id="MET3576648.1"/>
    </source>
</evidence>
<protein>
    <submittedName>
        <fullName evidence="3">Membrane protein</fullName>
    </submittedName>
</protein>
<name>A0ABV2GEE9_9BACL</name>
<evidence type="ECO:0000259" key="2">
    <source>
        <dbReference type="Pfam" id="PF07853"/>
    </source>
</evidence>
<evidence type="ECO:0000256" key="1">
    <source>
        <dbReference type="SAM" id="Phobius"/>
    </source>
</evidence>
<keyword evidence="4" id="KW-1185">Reference proteome</keyword>
<keyword evidence="1" id="KW-0472">Membrane</keyword>
<dbReference type="Pfam" id="PF07853">
    <property type="entry name" value="DUF1648"/>
    <property type="match status" value="1"/>
</dbReference>
<feature type="transmembrane region" description="Helical" evidence="1">
    <location>
        <begin position="65"/>
        <end position="82"/>
    </location>
</feature>
<organism evidence="3 4">
    <name type="scientific">Bhargavaea ullalensis</name>
    <dbReference type="NCBI Taxonomy" id="1265685"/>
    <lineage>
        <taxon>Bacteria</taxon>
        <taxon>Bacillati</taxon>
        <taxon>Bacillota</taxon>
        <taxon>Bacilli</taxon>
        <taxon>Bacillales</taxon>
        <taxon>Caryophanaceae</taxon>
        <taxon>Bhargavaea</taxon>
    </lineage>
</organism>
<dbReference type="Proteomes" id="UP001549099">
    <property type="component" value="Unassembled WGS sequence"/>
</dbReference>
<dbReference type="InterPro" id="IPR012867">
    <property type="entry name" value="DUF1648"/>
</dbReference>
<keyword evidence="1" id="KW-1133">Transmembrane helix</keyword>
<dbReference type="EMBL" id="JBEPLW010000029">
    <property type="protein sequence ID" value="MET3576648.1"/>
    <property type="molecule type" value="Genomic_DNA"/>
</dbReference>
<feature type="transmembrane region" description="Helical" evidence="1">
    <location>
        <begin position="117"/>
        <end position="134"/>
    </location>
</feature>
<feature type="transmembrane region" description="Helical" evidence="1">
    <location>
        <begin position="140"/>
        <end position="161"/>
    </location>
</feature>
<evidence type="ECO:0000313" key="4">
    <source>
        <dbReference type="Proteomes" id="UP001549099"/>
    </source>
</evidence>
<keyword evidence="1" id="KW-0812">Transmembrane</keyword>
<proteinExistence type="predicted"/>
<gene>
    <name evidence="3" type="ORF">ABID49_002577</name>
</gene>
<feature type="transmembrane region" description="Helical" evidence="1">
    <location>
        <begin position="20"/>
        <end position="40"/>
    </location>
</feature>
<dbReference type="RefSeq" id="WP_354198881.1">
    <property type="nucleotide sequence ID" value="NZ_JBEPLW010000029.1"/>
</dbReference>
<feature type="domain" description="DUF1648" evidence="2">
    <location>
        <begin position="26"/>
        <end position="72"/>
    </location>
</feature>